<feature type="transmembrane region" description="Helical" evidence="1">
    <location>
        <begin position="92"/>
        <end position="109"/>
    </location>
</feature>
<evidence type="ECO:0000256" key="1">
    <source>
        <dbReference type="SAM" id="Phobius"/>
    </source>
</evidence>
<keyword evidence="1" id="KW-0472">Membrane</keyword>
<feature type="transmembrane region" description="Helical" evidence="1">
    <location>
        <begin position="65"/>
        <end position="83"/>
    </location>
</feature>
<evidence type="ECO:0000313" key="2">
    <source>
        <dbReference type="EMBL" id="SPH20848.1"/>
    </source>
</evidence>
<gene>
    <name evidence="2" type="ORF">ASD8599_01590</name>
</gene>
<reference evidence="2 3" key="1">
    <citation type="submission" date="2018-03" db="EMBL/GenBank/DDBJ databases">
        <authorList>
            <person name="Keele B.F."/>
        </authorList>
    </citation>
    <scope>NUCLEOTIDE SEQUENCE [LARGE SCALE GENOMIC DNA]</scope>
    <source>
        <strain evidence="2 3">CECT 8599</strain>
    </source>
</reference>
<feature type="transmembrane region" description="Helical" evidence="1">
    <location>
        <begin position="192"/>
        <end position="210"/>
    </location>
</feature>
<name>A0A2R8BD31_9RHOB</name>
<dbReference type="EMBL" id="OMOR01000001">
    <property type="protein sequence ID" value="SPH20848.1"/>
    <property type="molecule type" value="Genomic_DNA"/>
</dbReference>
<proteinExistence type="predicted"/>
<sequence>MAIFWANTKAKIMQAKIEHKTGITALEAAAFGVMAVVIAVGFYLAATNDDLFRSLYIVEDGFLEYATSFMLFATAVLCSLRLVRDRAYHTKAFTLTYVLIVVLMIFGAGEEISWGQRIFNIESSEFFLSNNRQYETNLHNMEINGVNINKLIFSKGLVLFLILFYLILPWVYRRNGAVARMFDRLYIPVPKVHFGFAMLAAGLIIDLIPSGKKGELNEVCLSIFFFLTLLTPHNKPVVVRD</sequence>
<dbReference type="Proteomes" id="UP000244880">
    <property type="component" value="Unassembled WGS sequence"/>
</dbReference>
<evidence type="ECO:0000313" key="3">
    <source>
        <dbReference type="Proteomes" id="UP000244880"/>
    </source>
</evidence>
<keyword evidence="1" id="KW-1133">Transmembrane helix</keyword>
<keyword evidence="1" id="KW-0812">Transmembrane</keyword>
<dbReference type="AlphaFoldDB" id="A0A2R8BD31"/>
<accession>A0A2R8BD31</accession>
<feature type="transmembrane region" description="Helical" evidence="1">
    <location>
        <begin position="151"/>
        <end position="172"/>
    </location>
</feature>
<keyword evidence="3" id="KW-1185">Reference proteome</keyword>
<feature type="transmembrane region" description="Helical" evidence="1">
    <location>
        <begin position="21"/>
        <end position="45"/>
    </location>
</feature>
<organism evidence="2 3">
    <name type="scientific">Ascidiaceihabitans donghaensis</name>
    <dbReference type="NCBI Taxonomy" id="1510460"/>
    <lineage>
        <taxon>Bacteria</taxon>
        <taxon>Pseudomonadati</taxon>
        <taxon>Pseudomonadota</taxon>
        <taxon>Alphaproteobacteria</taxon>
        <taxon>Rhodobacterales</taxon>
        <taxon>Paracoccaceae</taxon>
        <taxon>Ascidiaceihabitans</taxon>
    </lineage>
</organism>
<protein>
    <submittedName>
        <fullName evidence="2">Uncharacterized protein</fullName>
    </submittedName>
</protein>